<evidence type="ECO:0000313" key="3">
    <source>
        <dbReference type="Proteomes" id="UP000193467"/>
    </source>
</evidence>
<proteinExistence type="predicted"/>
<dbReference type="AlphaFoldDB" id="A0A1Y2G576"/>
<sequence length="349" mass="39718">MARWLFRLSCILSAFRWFESDVETPDQLFPLGEYHDLLTKGPFGDFRDALAQDGFVVVPAIEQTKALEYRERAFKWLEARSWGNGGFKRGDVSTYVNENLPVGKKGGMIHNYSGSAEQWVWDIRCEPGVVGAFAKLFGTEDLISSFDAFSIMLPGRKDIKDLGKWEHTDQSPSRVGIVNLNENGPEDGGLMVLKGSAALFKEFFDIEGRSEIRTWGPVDWYGFTEEQQQWFYSRGCEWVKVCAKPGDLILWDSRTLHYNRPPSGERDRVCTYVCMAPSHLASEEDRALRIEAFNYHRGTTHVPFANVFSRPHEPVIRLETGKPDPFDTGVPLEPVKLTPMVRQLVGLRD</sequence>
<dbReference type="PANTHER" id="PTHR31630:SF6">
    <property type="entry name" value="PHYTANOYL-COA DIOXYGENASE-RELATED"/>
    <property type="match status" value="1"/>
</dbReference>
<dbReference type="InParanoid" id="A0A1Y2G576"/>
<dbReference type="Proteomes" id="UP000193467">
    <property type="component" value="Unassembled WGS sequence"/>
</dbReference>
<gene>
    <name evidence="2" type="ORF">BCR35DRAFT_328243</name>
</gene>
<accession>A0A1Y2G576</accession>
<protein>
    <recommendedName>
        <fullName evidence="4">Phytanoyl-CoA dioxygenase</fullName>
    </recommendedName>
</protein>
<comment type="caution">
    <text evidence="2">The sequence shown here is derived from an EMBL/GenBank/DDBJ whole genome shotgun (WGS) entry which is preliminary data.</text>
</comment>
<dbReference type="PANTHER" id="PTHR31630">
    <property type="entry name" value="PHYTANOYL-COA DIOXYGENASE-RELATED-RELATED"/>
    <property type="match status" value="1"/>
</dbReference>
<evidence type="ECO:0008006" key="4">
    <source>
        <dbReference type="Google" id="ProtNLM"/>
    </source>
</evidence>
<dbReference type="SUPFAM" id="SSF51197">
    <property type="entry name" value="Clavaminate synthase-like"/>
    <property type="match status" value="1"/>
</dbReference>
<dbReference type="Gene3D" id="2.60.120.620">
    <property type="entry name" value="q2cbj1_9rhob like domain"/>
    <property type="match status" value="1"/>
</dbReference>
<dbReference type="OrthoDB" id="445007at2759"/>
<feature type="signal peptide" evidence="1">
    <location>
        <begin position="1"/>
        <end position="20"/>
    </location>
</feature>
<evidence type="ECO:0000256" key="1">
    <source>
        <dbReference type="SAM" id="SignalP"/>
    </source>
</evidence>
<keyword evidence="3" id="KW-1185">Reference proteome</keyword>
<keyword evidence="1" id="KW-0732">Signal</keyword>
<reference evidence="2 3" key="1">
    <citation type="submission" date="2016-07" db="EMBL/GenBank/DDBJ databases">
        <title>Pervasive Adenine N6-methylation of Active Genes in Fungi.</title>
        <authorList>
            <consortium name="DOE Joint Genome Institute"/>
            <person name="Mondo S.J."/>
            <person name="Dannebaum R.O."/>
            <person name="Kuo R.C."/>
            <person name="Labutti K."/>
            <person name="Haridas S."/>
            <person name="Kuo A."/>
            <person name="Salamov A."/>
            <person name="Ahrendt S.R."/>
            <person name="Lipzen A."/>
            <person name="Sullivan W."/>
            <person name="Andreopoulos W.B."/>
            <person name="Clum A."/>
            <person name="Lindquist E."/>
            <person name="Daum C."/>
            <person name="Ramamoorthy G.K."/>
            <person name="Gryganskyi A."/>
            <person name="Culley D."/>
            <person name="Magnuson J.K."/>
            <person name="James T.Y."/>
            <person name="O'Malley M.A."/>
            <person name="Stajich J.E."/>
            <person name="Spatafora J.W."/>
            <person name="Visel A."/>
            <person name="Grigoriev I.V."/>
        </authorList>
    </citation>
    <scope>NUCLEOTIDE SEQUENCE [LARGE SCALE GENOMIC DNA]</scope>
    <source>
        <strain evidence="2 3">62-1032</strain>
    </source>
</reference>
<name>A0A1Y2G576_9BASI</name>
<feature type="chain" id="PRO_5013050660" description="Phytanoyl-CoA dioxygenase" evidence="1">
    <location>
        <begin position="21"/>
        <end position="349"/>
    </location>
</feature>
<dbReference type="EMBL" id="MCGR01000002">
    <property type="protein sequence ID" value="ORY91652.1"/>
    <property type="molecule type" value="Genomic_DNA"/>
</dbReference>
<evidence type="ECO:0000313" key="2">
    <source>
        <dbReference type="EMBL" id="ORY91652.1"/>
    </source>
</evidence>
<organism evidence="2 3">
    <name type="scientific">Leucosporidium creatinivorum</name>
    <dbReference type="NCBI Taxonomy" id="106004"/>
    <lineage>
        <taxon>Eukaryota</taxon>
        <taxon>Fungi</taxon>
        <taxon>Dikarya</taxon>
        <taxon>Basidiomycota</taxon>
        <taxon>Pucciniomycotina</taxon>
        <taxon>Microbotryomycetes</taxon>
        <taxon>Leucosporidiales</taxon>
        <taxon>Leucosporidium</taxon>
    </lineage>
</organism>